<name>A0ABY4P7Y0_9LACO</name>
<dbReference type="Proteomes" id="UP000831495">
    <property type="component" value="Chromosome"/>
</dbReference>
<dbReference type="RefSeq" id="WP_249513987.1">
    <property type="nucleotide sequence ID" value="NZ_CP093366.1"/>
</dbReference>
<reference evidence="1" key="1">
    <citation type="journal article" date="2022" name="Int. J. Syst. Evol. Microbiol.">
        <title>Apilactobacillus apisilvae sp. nov., Nicolia spurrieriana gen. nov. sp. nov., Bombilactobacillus folatiphilus sp. nov. and Bombilactobacillus thymidiniphilus sp. nov., four new lactic acid bacterial isolates from stingless bees Tetragonula carbonaria and Austroplebeia australis.</title>
        <authorList>
            <person name="Oliphant S.A."/>
            <person name="Watson-Haigh N.S."/>
            <person name="Sumby K.M."/>
            <person name="Gardner J."/>
            <person name="Groom S."/>
            <person name="Jiranek V."/>
        </authorList>
    </citation>
    <scope>NUCLEOTIDE SEQUENCE</scope>
    <source>
        <strain evidence="1">SG4_D2</strain>
    </source>
</reference>
<keyword evidence="2" id="KW-1185">Reference proteome</keyword>
<evidence type="ECO:0000313" key="2">
    <source>
        <dbReference type="Proteomes" id="UP000831495"/>
    </source>
</evidence>
<organism evidence="1 2">
    <name type="scientific">Bombilactobacillus folatiphilus</name>
    <dbReference type="NCBI Taxonomy" id="2923362"/>
    <lineage>
        <taxon>Bacteria</taxon>
        <taxon>Bacillati</taxon>
        <taxon>Bacillota</taxon>
        <taxon>Bacilli</taxon>
        <taxon>Lactobacillales</taxon>
        <taxon>Lactobacillaceae</taxon>
        <taxon>Bombilactobacillus</taxon>
    </lineage>
</organism>
<protein>
    <submittedName>
        <fullName evidence="1">Uncharacterized protein</fullName>
    </submittedName>
</protein>
<gene>
    <name evidence="1" type="ORF">MOO45_05825</name>
</gene>
<dbReference type="EMBL" id="CP093366">
    <property type="protein sequence ID" value="UQS81719.1"/>
    <property type="molecule type" value="Genomic_DNA"/>
</dbReference>
<accession>A0ABY4P7Y0</accession>
<sequence length="61" mass="6902">MVKRKRVMLGVLNPRRHQTELVNLDSNILVTDVQDQGKSVSLKQTYVQKQEAATIPAVQDI</sequence>
<proteinExistence type="predicted"/>
<evidence type="ECO:0000313" key="1">
    <source>
        <dbReference type="EMBL" id="UQS81719.1"/>
    </source>
</evidence>